<evidence type="ECO:0000256" key="5">
    <source>
        <dbReference type="ARBA" id="ARBA00023136"/>
    </source>
</evidence>
<dbReference type="AlphaFoldDB" id="A0A3N4JPV2"/>
<protein>
    <recommendedName>
        <fullName evidence="12">Man1/Src1 C-terminal domain-containing protein</fullName>
    </recommendedName>
</protein>
<keyword evidence="3" id="KW-0812">Transmembrane</keyword>
<evidence type="ECO:0000256" key="1">
    <source>
        <dbReference type="ARBA" id="ARBA00004540"/>
    </source>
</evidence>
<dbReference type="InterPro" id="IPR018996">
    <property type="entry name" value="Man1/Src1-like_C"/>
</dbReference>
<evidence type="ECO:0000256" key="4">
    <source>
        <dbReference type="ARBA" id="ARBA00022989"/>
    </source>
</evidence>
<dbReference type="InterPro" id="IPR036361">
    <property type="entry name" value="SAP_dom_sf"/>
</dbReference>
<dbReference type="Gene3D" id="1.10.10.1180">
    <property type="entry name" value="MAN1, winged-helix domain"/>
    <property type="match status" value="1"/>
</dbReference>
<evidence type="ECO:0008006" key="12">
    <source>
        <dbReference type="Google" id="ProtNLM"/>
    </source>
</evidence>
<dbReference type="EMBL" id="ML120420">
    <property type="protein sequence ID" value="RPA95884.1"/>
    <property type="molecule type" value="Genomic_DNA"/>
</dbReference>
<dbReference type="Pfam" id="PF12949">
    <property type="entry name" value="HeH"/>
    <property type="match status" value="1"/>
</dbReference>
<keyword evidence="11" id="KW-1185">Reference proteome</keyword>
<proteinExistence type="predicted"/>
<feature type="region of interest" description="Disordered" evidence="7">
    <location>
        <begin position="70"/>
        <end position="250"/>
    </location>
</feature>
<feature type="domain" description="Man1/Src1-like C-terminal" evidence="8">
    <location>
        <begin position="327"/>
        <end position="642"/>
    </location>
</feature>
<dbReference type="CDD" id="cd12935">
    <property type="entry name" value="LEM_like"/>
    <property type="match status" value="1"/>
</dbReference>
<sequence length="695" mass="77593">MDEQEYLQPGFDPNTLKVAELRGILLEHNVDYPSSSKKAQLVELFNSQIAPKARRILGARSRVKASVQGIIDMETEGTPPVEATPRRSSRRTTRMGTTETEDEVEDHSRRSPRKRSVSAKRQLNKPVRPSEAQTAEPEDQQPPPSSRKTRNSASRQTILPSDGQRDFVIPQIKRSASDEENEASAFSSQNPFQSGSPLARSPDRSDRRKTTGMTSERRRKSLSARRQTDFPVSRAGDERNDNYTPSSTRVIPASRGFEIPLSRLPASPDGPSNGLIKKEEMEEDYSLEPGEEFTPEGAAEVAESGPIVRRPRGGIQNAASTSMLWVIVIALLSGYFAWWRKEKLEVGYCGYGKSTTNMHVAENDWTNILRPQCEPCPPNAICRPDFEATCNDDYVLVPNPLSLGGLIPLAPVCEPDSQKLRKIAILSDEAIRVLRARAADVECGEVALGKDEEAGVSEAYLRQVLYDLKAPSLSDEEFSQLWRNALEDVSNREEVEYHQDSQGQTYLQSTSLASVPLRCAIRKSISGSMARYRIELSGITFFLLLAFTLRKSISSNRVYQSQVTQLVHIALKHLARQARDHPREPWIATAHLRDQVLQHEFNTERRRKLWDGVQKIVEMNSNVRAGEREVSGEVMRTWTWIGGRIALGGSSKVEGDDQGEAEAVVNFDNNDNNNSAIAGGGVRGKRWAEYPRVIA</sequence>
<dbReference type="InterPro" id="IPR025856">
    <property type="entry name" value="HeH/LEM_domain"/>
</dbReference>
<dbReference type="STRING" id="1336337.A0A3N4JPV2"/>
<evidence type="ECO:0000256" key="7">
    <source>
        <dbReference type="SAM" id="MobiDB-lite"/>
    </source>
</evidence>
<evidence type="ECO:0000259" key="8">
    <source>
        <dbReference type="Pfam" id="PF09402"/>
    </source>
</evidence>
<organism evidence="10 11">
    <name type="scientific">Choiromyces venosus 120613-1</name>
    <dbReference type="NCBI Taxonomy" id="1336337"/>
    <lineage>
        <taxon>Eukaryota</taxon>
        <taxon>Fungi</taxon>
        <taxon>Dikarya</taxon>
        <taxon>Ascomycota</taxon>
        <taxon>Pezizomycotina</taxon>
        <taxon>Pezizomycetes</taxon>
        <taxon>Pezizales</taxon>
        <taxon>Tuberaceae</taxon>
        <taxon>Choiromyces</taxon>
    </lineage>
</organism>
<evidence type="ECO:0000256" key="6">
    <source>
        <dbReference type="ARBA" id="ARBA00023242"/>
    </source>
</evidence>
<evidence type="ECO:0000313" key="10">
    <source>
        <dbReference type="EMBL" id="RPA95884.1"/>
    </source>
</evidence>
<dbReference type="PANTHER" id="PTHR47808:SF2">
    <property type="entry name" value="LEM DOMAIN-CONTAINING PROTEIN 2"/>
    <property type="match status" value="1"/>
</dbReference>
<keyword evidence="4" id="KW-1133">Transmembrane helix</keyword>
<comment type="subcellular location">
    <subcellularLocation>
        <location evidence="1">Nucleus inner membrane</location>
    </subcellularLocation>
</comment>
<keyword evidence="2" id="KW-0597">Phosphoprotein</keyword>
<evidence type="ECO:0000313" key="11">
    <source>
        <dbReference type="Proteomes" id="UP000276215"/>
    </source>
</evidence>
<dbReference type="InterPro" id="IPR044780">
    <property type="entry name" value="Heh2/Src1"/>
</dbReference>
<reference evidence="10 11" key="1">
    <citation type="journal article" date="2018" name="Nat. Ecol. Evol.">
        <title>Pezizomycetes genomes reveal the molecular basis of ectomycorrhizal truffle lifestyle.</title>
        <authorList>
            <person name="Murat C."/>
            <person name="Payen T."/>
            <person name="Noel B."/>
            <person name="Kuo A."/>
            <person name="Morin E."/>
            <person name="Chen J."/>
            <person name="Kohler A."/>
            <person name="Krizsan K."/>
            <person name="Balestrini R."/>
            <person name="Da Silva C."/>
            <person name="Montanini B."/>
            <person name="Hainaut M."/>
            <person name="Levati E."/>
            <person name="Barry K.W."/>
            <person name="Belfiori B."/>
            <person name="Cichocki N."/>
            <person name="Clum A."/>
            <person name="Dockter R.B."/>
            <person name="Fauchery L."/>
            <person name="Guy J."/>
            <person name="Iotti M."/>
            <person name="Le Tacon F."/>
            <person name="Lindquist E.A."/>
            <person name="Lipzen A."/>
            <person name="Malagnac F."/>
            <person name="Mello A."/>
            <person name="Molinier V."/>
            <person name="Miyauchi S."/>
            <person name="Poulain J."/>
            <person name="Riccioni C."/>
            <person name="Rubini A."/>
            <person name="Sitrit Y."/>
            <person name="Splivallo R."/>
            <person name="Traeger S."/>
            <person name="Wang M."/>
            <person name="Zifcakova L."/>
            <person name="Wipf D."/>
            <person name="Zambonelli A."/>
            <person name="Paolocci F."/>
            <person name="Nowrousian M."/>
            <person name="Ottonello S."/>
            <person name="Baldrian P."/>
            <person name="Spatafora J.W."/>
            <person name="Henrissat B."/>
            <person name="Nagy L.G."/>
            <person name="Aury J.M."/>
            <person name="Wincker P."/>
            <person name="Grigoriev I.V."/>
            <person name="Bonfante P."/>
            <person name="Martin F.M."/>
        </authorList>
    </citation>
    <scope>NUCLEOTIDE SEQUENCE [LARGE SCALE GENOMIC DNA]</scope>
    <source>
        <strain evidence="10 11">120613-1</strain>
    </source>
</reference>
<accession>A0A3N4JPV2</accession>
<dbReference type="GO" id="GO:0003682">
    <property type="term" value="F:chromatin binding"/>
    <property type="evidence" value="ECO:0007669"/>
    <property type="project" value="InterPro"/>
</dbReference>
<dbReference type="GO" id="GO:0005637">
    <property type="term" value="C:nuclear inner membrane"/>
    <property type="evidence" value="ECO:0007669"/>
    <property type="project" value="UniProtKB-SubCell"/>
</dbReference>
<evidence type="ECO:0000259" key="9">
    <source>
        <dbReference type="Pfam" id="PF12949"/>
    </source>
</evidence>
<dbReference type="GO" id="GO:0005783">
    <property type="term" value="C:endoplasmic reticulum"/>
    <property type="evidence" value="ECO:0007669"/>
    <property type="project" value="TreeGrafter"/>
</dbReference>
<dbReference type="PANTHER" id="PTHR47808">
    <property type="entry name" value="INNER NUCLEAR MEMBRANE PROTEIN HEH2-RELATED"/>
    <property type="match status" value="1"/>
</dbReference>
<dbReference type="InterPro" id="IPR041885">
    <property type="entry name" value="MAN1_winged_helix_dom"/>
</dbReference>
<keyword evidence="6" id="KW-0539">Nucleus</keyword>
<dbReference type="GO" id="GO:0071763">
    <property type="term" value="P:nuclear membrane organization"/>
    <property type="evidence" value="ECO:0007669"/>
    <property type="project" value="TreeGrafter"/>
</dbReference>
<evidence type="ECO:0000256" key="2">
    <source>
        <dbReference type="ARBA" id="ARBA00022553"/>
    </source>
</evidence>
<feature type="domain" description="HeH/LEM" evidence="9">
    <location>
        <begin position="13"/>
        <end position="46"/>
    </location>
</feature>
<feature type="compositionally biased region" description="Polar residues" evidence="7">
    <location>
        <begin position="184"/>
        <end position="196"/>
    </location>
</feature>
<dbReference type="Proteomes" id="UP000276215">
    <property type="component" value="Unassembled WGS sequence"/>
</dbReference>
<keyword evidence="5" id="KW-0472">Membrane</keyword>
<dbReference type="GO" id="GO:0034399">
    <property type="term" value="C:nuclear periphery"/>
    <property type="evidence" value="ECO:0007669"/>
    <property type="project" value="TreeGrafter"/>
</dbReference>
<evidence type="ECO:0000256" key="3">
    <source>
        <dbReference type="ARBA" id="ARBA00022692"/>
    </source>
</evidence>
<dbReference type="OrthoDB" id="2503928at2759"/>
<dbReference type="Pfam" id="PF09402">
    <property type="entry name" value="MSC"/>
    <property type="match status" value="1"/>
</dbReference>
<gene>
    <name evidence="10" type="ORF">L873DRAFT_1812226</name>
</gene>
<dbReference type="Gene3D" id="1.10.720.30">
    <property type="entry name" value="SAP domain"/>
    <property type="match status" value="1"/>
</dbReference>
<name>A0A3N4JPV2_9PEZI</name>